<dbReference type="Proteomes" id="UP000214596">
    <property type="component" value="Unassembled WGS sequence"/>
</dbReference>
<gene>
    <name evidence="1" type="ORF">CA163_08975</name>
</gene>
<protein>
    <submittedName>
        <fullName evidence="1">Phosphotransferase</fullName>
    </submittedName>
</protein>
<reference evidence="1 2" key="1">
    <citation type="journal article" date="2017" name="Appl. Environ. Microbiol.">
        <title>Parallel evolution of two clades of a major Atlantic endemic Vibrio parahaemolyticus pathogen lineage by independent acquisition of related pathogenicity islands.</title>
        <authorList>
            <person name="Xu F."/>
            <person name="Gonzalez-Escalona N."/>
            <person name="Drees K.P."/>
            <person name="Sebra R.P."/>
            <person name="Cooper V.S."/>
            <person name="Jones S.H."/>
            <person name="Whistler C.A."/>
        </authorList>
    </citation>
    <scope>NUCLEOTIDE SEQUENCE [LARGE SCALE GENOMIC DNA]</scope>
    <source>
        <strain evidence="1 2">MAVP-3</strain>
    </source>
</reference>
<dbReference type="EMBL" id="NIXT01000391">
    <property type="protein sequence ID" value="OXE33165.1"/>
    <property type="molecule type" value="Genomic_DNA"/>
</dbReference>
<dbReference type="GO" id="GO:0016740">
    <property type="term" value="F:transferase activity"/>
    <property type="evidence" value="ECO:0007669"/>
    <property type="project" value="UniProtKB-KW"/>
</dbReference>
<accession>A0A227JFA5</accession>
<name>A0A227JFA5_VIBPH</name>
<comment type="caution">
    <text evidence="1">The sequence shown here is derived from an EMBL/GenBank/DDBJ whole genome shotgun (WGS) entry which is preliminary data.</text>
</comment>
<organism evidence="1 2">
    <name type="scientific">Vibrio parahaemolyticus</name>
    <dbReference type="NCBI Taxonomy" id="670"/>
    <lineage>
        <taxon>Bacteria</taxon>
        <taxon>Pseudomonadati</taxon>
        <taxon>Pseudomonadota</taxon>
        <taxon>Gammaproteobacteria</taxon>
        <taxon>Vibrionales</taxon>
        <taxon>Vibrionaceae</taxon>
        <taxon>Vibrio</taxon>
    </lineage>
</organism>
<proteinExistence type="predicted"/>
<feature type="non-terminal residue" evidence="1">
    <location>
        <position position="54"/>
    </location>
</feature>
<evidence type="ECO:0000313" key="1">
    <source>
        <dbReference type="EMBL" id="OXE33165.1"/>
    </source>
</evidence>
<keyword evidence="1" id="KW-0808">Transferase</keyword>
<sequence length="54" mass="6082">MSWLLANVSTAIKVRFLYMKTGSPVSQQELNQMGSAKVFLIEKDGVQVIEKRNP</sequence>
<dbReference type="AlphaFoldDB" id="A0A227JFA5"/>
<evidence type="ECO:0000313" key="2">
    <source>
        <dbReference type="Proteomes" id="UP000214596"/>
    </source>
</evidence>